<keyword evidence="2 6" id="KW-0813">Transport</keyword>
<dbReference type="GO" id="GO:0042956">
    <property type="term" value="P:maltodextrin transmembrane transport"/>
    <property type="evidence" value="ECO:0007669"/>
    <property type="project" value="TreeGrafter"/>
</dbReference>
<keyword evidence="6" id="KW-0472">Membrane</keyword>
<evidence type="ECO:0000256" key="6">
    <source>
        <dbReference type="RuleBase" id="RU365005"/>
    </source>
</evidence>
<dbReference type="PANTHER" id="PTHR30061:SF50">
    <property type="entry name" value="MALTOSE_MALTODEXTRIN-BINDING PERIPLASMIC PROTEIN"/>
    <property type="match status" value="1"/>
</dbReference>
<dbReference type="Gene3D" id="3.40.190.10">
    <property type="entry name" value="Periplasmic binding protein-like II"/>
    <property type="match status" value="2"/>
</dbReference>
<name>A0A0R2A9D7_9LACO</name>
<evidence type="ECO:0000256" key="1">
    <source>
        <dbReference type="ARBA" id="ARBA00008520"/>
    </source>
</evidence>
<sequence>MLGGNIMGIWKKVGLATLAAGLTVGLAACGSKSSESNQKTLTVTVDKGYKDYINDIKGDFEKKNGVKVVVKTKDALTTLDSLKLDGPAGKAADVMMAPFDRVAVLGKQGQLATVKLADDGRYNDADKKNVTLKGKTYGEPVTIETLVMYYNKDLIKKAPTSFKELETLSKDSKFAYENDKTKNVAFLTQWTNFYNAYGLIKGYGGYVFGDNGTNPKEIGLNNKGAVEGLTYISDWFKNVWPKGMMSASSNENFVTDQFTSGKTAVIIDGPWMAAKYKKAKVNYGVAALPTLDNGNKYQAFGGGKAWVISNYSKQKGLSQKWLDYVTNKKNQTKFFKDTNEVPANEQARDAVAKGDNDLAKAVIAQYKDADSMPNIPEMAEVWTGAENLIVDSAAGKKTPQQAADAAVKQIKQTIQQKYKD</sequence>
<dbReference type="Pfam" id="PF13416">
    <property type="entry name" value="SBP_bac_8"/>
    <property type="match status" value="1"/>
</dbReference>
<comment type="caution">
    <text evidence="7">The sequence shown here is derived from an EMBL/GenBank/DDBJ whole genome shotgun (WGS) entry which is preliminary data.</text>
</comment>
<accession>A0A0R2A9D7</accession>
<gene>
    <name evidence="7" type="ORF">FC14_GL000458</name>
</gene>
<keyword evidence="6" id="KW-1003">Cell membrane</keyword>
<keyword evidence="8" id="KW-1185">Reference proteome</keyword>
<dbReference type="PRINTS" id="PR00181">
    <property type="entry name" value="MALTOSEBP"/>
</dbReference>
<evidence type="ECO:0000256" key="5">
    <source>
        <dbReference type="ARBA" id="ARBA00030303"/>
    </source>
</evidence>
<dbReference type="GO" id="GO:0015144">
    <property type="term" value="F:carbohydrate transmembrane transporter activity"/>
    <property type="evidence" value="ECO:0007669"/>
    <property type="project" value="InterPro"/>
</dbReference>
<dbReference type="Proteomes" id="UP000051008">
    <property type="component" value="Unassembled WGS sequence"/>
</dbReference>
<evidence type="ECO:0000313" key="8">
    <source>
        <dbReference type="Proteomes" id="UP000051008"/>
    </source>
</evidence>
<keyword evidence="4 6" id="KW-0732">Signal</keyword>
<reference evidence="7 8" key="1">
    <citation type="journal article" date="2015" name="Genome Announc.">
        <title>Expanding the biotechnology potential of lactobacilli through comparative genomics of 213 strains and associated genera.</title>
        <authorList>
            <person name="Sun Z."/>
            <person name="Harris H.M."/>
            <person name="McCann A."/>
            <person name="Guo C."/>
            <person name="Argimon S."/>
            <person name="Zhang W."/>
            <person name="Yang X."/>
            <person name="Jeffery I.B."/>
            <person name="Cooney J.C."/>
            <person name="Kagawa T.F."/>
            <person name="Liu W."/>
            <person name="Song Y."/>
            <person name="Salvetti E."/>
            <person name="Wrobel A."/>
            <person name="Rasinkangas P."/>
            <person name="Parkhill J."/>
            <person name="Rea M.C."/>
            <person name="O'Sullivan O."/>
            <person name="Ritari J."/>
            <person name="Douillard F.P."/>
            <person name="Paul Ross R."/>
            <person name="Yang R."/>
            <person name="Briner A.E."/>
            <person name="Felis G.E."/>
            <person name="de Vos W.M."/>
            <person name="Barrangou R."/>
            <person name="Klaenhammer T.R."/>
            <person name="Caufield P.W."/>
            <person name="Cui Y."/>
            <person name="Zhang H."/>
            <person name="O'Toole P.W."/>
        </authorList>
    </citation>
    <scope>NUCLEOTIDE SEQUENCE [LARGE SCALE GENOMIC DNA]</scope>
    <source>
        <strain evidence="7 8">DSM 20509</strain>
    </source>
</reference>
<organism evidence="7 8">
    <name type="scientific">Ligilactobacillus agilis DSM 20509</name>
    <dbReference type="NCBI Taxonomy" id="1423718"/>
    <lineage>
        <taxon>Bacteria</taxon>
        <taxon>Bacillati</taxon>
        <taxon>Bacillota</taxon>
        <taxon>Bacilli</taxon>
        <taxon>Lactobacillales</taxon>
        <taxon>Lactobacillaceae</taxon>
        <taxon>Ligilactobacillus</taxon>
    </lineage>
</organism>
<dbReference type="PANTHER" id="PTHR30061">
    <property type="entry name" value="MALTOSE-BINDING PERIPLASMIC PROTEIN"/>
    <property type="match status" value="1"/>
</dbReference>
<protein>
    <recommendedName>
        <fullName evidence="5 6">Maltodextrin-binding protein</fullName>
    </recommendedName>
</protein>
<keyword evidence="6" id="KW-0449">Lipoprotein</keyword>
<dbReference type="GO" id="GO:1901982">
    <property type="term" value="F:maltose binding"/>
    <property type="evidence" value="ECO:0007669"/>
    <property type="project" value="TreeGrafter"/>
</dbReference>
<dbReference type="PATRIC" id="fig|1423718.3.peg.477"/>
<comment type="subcellular location">
    <subcellularLocation>
        <location evidence="6">Cell membrane</location>
        <topology evidence="6">Lipid-anchor</topology>
    </subcellularLocation>
</comment>
<dbReference type="AlphaFoldDB" id="A0A0R2A9D7"/>
<dbReference type="EMBL" id="AYYP01000061">
    <property type="protein sequence ID" value="KRM63423.1"/>
    <property type="molecule type" value="Genomic_DNA"/>
</dbReference>
<dbReference type="InterPro" id="IPR006061">
    <property type="entry name" value="SBP_1_CS"/>
</dbReference>
<proteinExistence type="inferred from homology"/>
<evidence type="ECO:0000313" key="7">
    <source>
        <dbReference type="EMBL" id="KRM63423.1"/>
    </source>
</evidence>
<dbReference type="GO" id="GO:0015768">
    <property type="term" value="P:maltose transport"/>
    <property type="evidence" value="ECO:0007669"/>
    <property type="project" value="TreeGrafter"/>
</dbReference>
<dbReference type="GO" id="GO:0055052">
    <property type="term" value="C:ATP-binding cassette (ABC) transporter complex, substrate-binding subunit-containing"/>
    <property type="evidence" value="ECO:0007669"/>
    <property type="project" value="TreeGrafter"/>
</dbReference>
<dbReference type="InterPro" id="IPR006060">
    <property type="entry name" value="Maltose/Cyclodextrin-bd"/>
</dbReference>
<feature type="signal peptide" evidence="6">
    <location>
        <begin position="1"/>
        <end position="27"/>
    </location>
</feature>
<dbReference type="PROSITE" id="PS01037">
    <property type="entry name" value="SBP_BACTERIAL_1"/>
    <property type="match status" value="1"/>
</dbReference>
<dbReference type="InterPro" id="IPR006059">
    <property type="entry name" value="SBP"/>
</dbReference>
<comment type="similarity">
    <text evidence="1 6">Belongs to the bacterial solute-binding protein 1 family.</text>
</comment>
<feature type="chain" id="PRO_5039742746" description="Maltodextrin-binding protein" evidence="6">
    <location>
        <begin position="28"/>
        <end position="420"/>
    </location>
</feature>
<evidence type="ECO:0000256" key="4">
    <source>
        <dbReference type="ARBA" id="ARBA00022729"/>
    </source>
</evidence>
<keyword evidence="3 6" id="KW-0762">Sugar transport</keyword>
<dbReference type="SUPFAM" id="SSF53850">
    <property type="entry name" value="Periplasmic binding protein-like II"/>
    <property type="match status" value="1"/>
</dbReference>
<evidence type="ECO:0000256" key="2">
    <source>
        <dbReference type="ARBA" id="ARBA00022448"/>
    </source>
</evidence>
<evidence type="ECO:0000256" key="3">
    <source>
        <dbReference type="ARBA" id="ARBA00022597"/>
    </source>
</evidence>